<evidence type="ECO:0000313" key="1">
    <source>
        <dbReference type="EMBL" id="KXA92706.1"/>
    </source>
</evidence>
<name>A0A133UF30_9EURY</name>
<sequence>MLKITKVPEKVKFVFGEFRDEFTEPSFESFTQLTSAVINSEKRRTVRRLHKSISGGKSRTAYEYFFHDAKWDEDSVAQCKADYFFEESGDGVGDRIFLKTSTTPSWR</sequence>
<dbReference type="EMBL" id="LHXN01000035">
    <property type="protein sequence ID" value="KXA92706.1"/>
    <property type="molecule type" value="Genomic_DNA"/>
</dbReference>
<evidence type="ECO:0008006" key="3">
    <source>
        <dbReference type="Google" id="ProtNLM"/>
    </source>
</evidence>
<gene>
    <name evidence="1" type="ORF">AKJ64_02445</name>
</gene>
<dbReference type="AlphaFoldDB" id="A0A133UF30"/>
<keyword evidence="2" id="KW-1185">Reference proteome</keyword>
<proteinExistence type="predicted"/>
<protein>
    <recommendedName>
        <fullName evidence="3">Transposase IS701-like DDE domain-containing protein</fullName>
    </recommendedName>
</protein>
<evidence type="ECO:0000313" key="2">
    <source>
        <dbReference type="Proteomes" id="UP000070373"/>
    </source>
</evidence>
<organism evidence="1 2">
    <name type="scientific">candidate division MSBL1 archaeon SCGC-AAA259E17</name>
    <dbReference type="NCBI Taxonomy" id="1698263"/>
    <lineage>
        <taxon>Archaea</taxon>
        <taxon>Methanobacteriati</taxon>
        <taxon>Methanobacteriota</taxon>
        <taxon>candidate division MSBL1</taxon>
    </lineage>
</organism>
<reference evidence="1 2" key="1">
    <citation type="journal article" date="2016" name="Sci. Rep.">
        <title>Metabolic traits of an uncultured archaeal lineage -MSBL1- from brine pools of the Red Sea.</title>
        <authorList>
            <person name="Mwirichia R."/>
            <person name="Alam I."/>
            <person name="Rashid M."/>
            <person name="Vinu M."/>
            <person name="Ba-Alawi W."/>
            <person name="Anthony Kamau A."/>
            <person name="Kamanda Ngugi D."/>
            <person name="Goker M."/>
            <person name="Klenk H.P."/>
            <person name="Bajic V."/>
            <person name="Stingl U."/>
        </authorList>
    </citation>
    <scope>NUCLEOTIDE SEQUENCE [LARGE SCALE GENOMIC DNA]</scope>
    <source>
        <strain evidence="1">SCGC-AAA259E17</strain>
    </source>
</reference>
<comment type="caution">
    <text evidence="1">The sequence shown here is derived from an EMBL/GenBank/DDBJ whole genome shotgun (WGS) entry which is preliminary data.</text>
</comment>
<dbReference type="Proteomes" id="UP000070373">
    <property type="component" value="Unassembled WGS sequence"/>
</dbReference>
<accession>A0A133UF30</accession>